<dbReference type="Pfam" id="PF07715">
    <property type="entry name" value="Plug"/>
    <property type="match status" value="1"/>
</dbReference>
<dbReference type="InterPro" id="IPR000531">
    <property type="entry name" value="Beta-barrel_TonB"/>
</dbReference>
<protein>
    <submittedName>
        <fullName evidence="8">TonB-dependent receptor</fullName>
    </submittedName>
</protein>
<feature type="compositionally biased region" description="Polar residues" evidence="5">
    <location>
        <begin position="23"/>
        <end position="45"/>
    </location>
</feature>
<dbReference type="NCBIfam" id="TIGR01782">
    <property type="entry name" value="TonB-Xanth-Caul"/>
    <property type="match status" value="1"/>
</dbReference>
<evidence type="ECO:0000256" key="3">
    <source>
        <dbReference type="ARBA" id="ARBA00023237"/>
    </source>
</evidence>
<dbReference type="Pfam" id="PF00593">
    <property type="entry name" value="TonB_dep_Rec_b-barrel"/>
    <property type="match status" value="1"/>
</dbReference>
<accession>A0A7G9L5Y5</accession>
<name>A0A7G9L5Y5_9SPHN</name>
<evidence type="ECO:0000313" key="8">
    <source>
        <dbReference type="EMBL" id="QNM84034.1"/>
    </source>
</evidence>
<dbReference type="InterPro" id="IPR036942">
    <property type="entry name" value="Beta-barrel_TonB_sf"/>
</dbReference>
<dbReference type="Gene3D" id="2.170.130.10">
    <property type="entry name" value="TonB-dependent receptor, plug domain"/>
    <property type="match status" value="1"/>
</dbReference>
<organism evidence="8 9">
    <name type="scientific">Sphingomonas sabuli</name>
    <dbReference type="NCBI Taxonomy" id="2764186"/>
    <lineage>
        <taxon>Bacteria</taxon>
        <taxon>Pseudomonadati</taxon>
        <taxon>Pseudomonadota</taxon>
        <taxon>Alphaproteobacteria</taxon>
        <taxon>Sphingomonadales</taxon>
        <taxon>Sphingomonadaceae</taxon>
        <taxon>Sphingomonas</taxon>
    </lineage>
</organism>
<dbReference type="Proteomes" id="UP000515861">
    <property type="component" value="Chromosome"/>
</dbReference>
<dbReference type="InterPro" id="IPR010104">
    <property type="entry name" value="TonB_rcpt_bac"/>
</dbReference>
<feature type="domain" description="TonB-dependent receptor plug" evidence="7">
    <location>
        <begin position="72"/>
        <end position="183"/>
    </location>
</feature>
<dbReference type="PANTHER" id="PTHR40980">
    <property type="entry name" value="PLUG DOMAIN-CONTAINING PROTEIN"/>
    <property type="match status" value="1"/>
</dbReference>
<dbReference type="SUPFAM" id="SSF56935">
    <property type="entry name" value="Porins"/>
    <property type="match status" value="1"/>
</dbReference>
<feature type="domain" description="TonB-dependent receptor-like beta-barrel" evidence="6">
    <location>
        <begin position="502"/>
        <end position="1059"/>
    </location>
</feature>
<dbReference type="KEGG" id="ssau:H8M03_07260"/>
<dbReference type="Gene3D" id="2.40.170.20">
    <property type="entry name" value="TonB-dependent receptor, beta-barrel domain"/>
    <property type="match status" value="1"/>
</dbReference>
<evidence type="ECO:0000256" key="2">
    <source>
        <dbReference type="ARBA" id="ARBA00023136"/>
    </source>
</evidence>
<keyword evidence="2 4" id="KW-0472">Membrane</keyword>
<comment type="subcellular location">
    <subcellularLocation>
        <location evidence="1 4">Cell outer membrane</location>
    </subcellularLocation>
</comment>
<dbReference type="PANTHER" id="PTHR40980:SF3">
    <property type="entry name" value="TONB-DEPENDENT RECEPTOR-LIKE BETA-BARREL DOMAIN-CONTAINING PROTEIN"/>
    <property type="match status" value="1"/>
</dbReference>
<proteinExistence type="inferred from homology"/>
<dbReference type="InterPro" id="IPR037066">
    <property type="entry name" value="Plug_dom_sf"/>
</dbReference>
<evidence type="ECO:0000313" key="9">
    <source>
        <dbReference type="Proteomes" id="UP000515861"/>
    </source>
</evidence>
<feature type="region of interest" description="Disordered" evidence="5">
    <location>
        <begin position="1"/>
        <end position="54"/>
    </location>
</feature>
<sequence>MFANPYVAIAQTVPPADPEAPTNDVSTTAAEQQEGTSSNPSSPTEEAQPVPNADTIVVTGIRRSLQRSQDIKRNSDVVVDSVTAEDISALPDRSVTEALQRIPGVAIDRFAAGRDPDHFSTEGSGVVVRGLTYVRSELNGRDTFSANNGRGLSFSDVPSELLGGVDVFKSPSADMVEGGIAGTVNLRTRVPFDQKAGWVVAGSAEVSWGDLRREAAPTFSVLAANRWDTPIGEFGLLGSVAYSKLKFRSDGIQISNYGARTLYSDGSRTDVIPFDGATAQGTGYLPRGAAMRSQETDRTRRGYSAAAQWRSNDQTMLATLQFLRSDSRESWTEHAIEIATDNVTSNGDSRAVPGTTLDFDDDGLFDNGVITGPTGWRDDQQNTTAWGGNGDVRTPIYGLQSNNIKRSVEQRYVTTDIGANFKWDATDRLTLNLDLQRVSSHVNNLDVGIWGSTFQNASIDMNGSDLPDIVFLPPEVCSGPDANSPCTDLAGGAVPDPPSYFGVDQNGNVHNSFSDPYNNFFRSAMDHIEDSDGKEHSARFDADYAFPETDWLTSIRAGVRYAKRDNVARFSTYNWGVLSEIWGGRGPVWMDDLVDGSPNTPGGFPAGQQAGPFDFPRFFRGDAGDPQNGDPRLFYSGDPAGDYEALAQYALLIGDEWRDRLVNGCPQNWVPLAMRCGTVNGTPFLPGEINPVDERNKAAYVMARFGHEFDGGQKLSGNIGVRYSHTRRSSEGSQVFNLVTFSTEADCNTPGPSGPTPFCQLPANVRESARQFANGAIATDTVTVNYDYWLPAFNAKLEVGNGLQFRAAFSKSITPPEFGLTRNYYLLTLAANQEDIEAGGGLPIARATVGNPYLKPIEGTNFDLTAEWYFAGNGLGQLSASLFYKRLKGVLTNGVERIPFTNNGATFDALVTTPVNSEDTGKIKGFELAYQQVYNFLPGALSGLGFSASYTFVDSSGVSQSTLSETDPDVAAGNQSNVDTGLLPLQGLSKHTLNLSPFYEYGPWSVRLAYNWRSKFLLTARDVIVPFAPILNNATGQLDGSIFYSINDKVKLGVQGVNLLNEVTKTSQVLNNDLLTAPRSWFMNDRRFTGILRVSF</sequence>
<dbReference type="AlphaFoldDB" id="A0A7G9L5Y5"/>
<evidence type="ECO:0000256" key="1">
    <source>
        <dbReference type="ARBA" id="ARBA00004442"/>
    </source>
</evidence>
<comment type="similarity">
    <text evidence="4">Belongs to the TonB-dependent receptor family.</text>
</comment>
<keyword evidence="4" id="KW-0798">TonB box</keyword>
<dbReference type="EMBL" id="CP060697">
    <property type="protein sequence ID" value="QNM84034.1"/>
    <property type="molecule type" value="Genomic_DNA"/>
</dbReference>
<dbReference type="GO" id="GO:0009279">
    <property type="term" value="C:cell outer membrane"/>
    <property type="evidence" value="ECO:0007669"/>
    <property type="project" value="UniProtKB-SubCell"/>
</dbReference>
<evidence type="ECO:0000259" key="7">
    <source>
        <dbReference type="Pfam" id="PF07715"/>
    </source>
</evidence>
<keyword evidence="9" id="KW-1185">Reference proteome</keyword>
<keyword evidence="8" id="KW-0675">Receptor</keyword>
<gene>
    <name evidence="8" type="ORF">H8M03_07260</name>
</gene>
<reference evidence="8 9" key="1">
    <citation type="submission" date="2020-08" db="EMBL/GenBank/DDBJ databases">
        <title>Sphingomonas sp. sand1-3 16S ribosomal RNA gene Genome sequencing and assembly.</title>
        <authorList>
            <person name="Kang M."/>
        </authorList>
    </citation>
    <scope>NUCLEOTIDE SEQUENCE [LARGE SCALE GENOMIC DNA]</scope>
    <source>
        <strain evidence="9">sand1-3</strain>
    </source>
</reference>
<dbReference type="InterPro" id="IPR012910">
    <property type="entry name" value="Plug_dom"/>
</dbReference>
<evidence type="ECO:0000256" key="5">
    <source>
        <dbReference type="SAM" id="MobiDB-lite"/>
    </source>
</evidence>
<keyword evidence="3" id="KW-0998">Cell outer membrane</keyword>
<evidence type="ECO:0000259" key="6">
    <source>
        <dbReference type="Pfam" id="PF00593"/>
    </source>
</evidence>
<evidence type="ECO:0000256" key="4">
    <source>
        <dbReference type="RuleBase" id="RU003357"/>
    </source>
</evidence>